<sequence length="49" mass="5569">MNTAVPNQNNLLYEQMTVNENEITATDFYASGYFINPLSENIEEINIGK</sequence>
<protein>
    <submittedName>
        <fullName evidence="1">Uncharacterized protein</fullName>
    </submittedName>
</protein>
<name>A0A917W3I0_9BACL</name>
<dbReference type="Proteomes" id="UP000654670">
    <property type="component" value="Unassembled WGS sequence"/>
</dbReference>
<reference evidence="1" key="1">
    <citation type="journal article" date="2014" name="Int. J. Syst. Evol. Microbiol.">
        <title>Complete genome sequence of Corynebacterium casei LMG S-19264T (=DSM 44701T), isolated from a smear-ripened cheese.</title>
        <authorList>
            <consortium name="US DOE Joint Genome Institute (JGI-PGF)"/>
            <person name="Walter F."/>
            <person name="Albersmeier A."/>
            <person name="Kalinowski J."/>
            <person name="Ruckert C."/>
        </authorList>
    </citation>
    <scope>NUCLEOTIDE SEQUENCE</scope>
    <source>
        <strain evidence="1">JCM 15325</strain>
    </source>
</reference>
<organism evidence="1 2">
    <name type="scientific">Sporolactobacillus putidus</name>
    <dbReference type="NCBI Taxonomy" id="492735"/>
    <lineage>
        <taxon>Bacteria</taxon>
        <taxon>Bacillati</taxon>
        <taxon>Bacillota</taxon>
        <taxon>Bacilli</taxon>
        <taxon>Bacillales</taxon>
        <taxon>Sporolactobacillaceae</taxon>
        <taxon>Sporolactobacillus</taxon>
    </lineage>
</organism>
<dbReference type="AlphaFoldDB" id="A0A917W3I0"/>
<gene>
    <name evidence="1" type="ORF">GCM10007968_22870</name>
</gene>
<keyword evidence="2" id="KW-1185">Reference proteome</keyword>
<proteinExistence type="predicted"/>
<dbReference type="RefSeq" id="WP_188803474.1">
    <property type="nucleotide sequence ID" value="NZ_BMOK01000010.1"/>
</dbReference>
<evidence type="ECO:0000313" key="2">
    <source>
        <dbReference type="Proteomes" id="UP000654670"/>
    </source>
</evidence>
<reference evidence="1" key="2">
    <citation type="submission" date="2020-09" db="EMBL/GenBank/DDBJ databases">
        <authorList>
            <person name="Sun Q."/>
            <person name="Ohkuma M."/>
        </authorList>
    </citation>
    <scope>NUCLEOTIDE SEQUENCE</scope>
    <source>
        <strain evidence="1">JCM 15325</strain>
    </source>
</reference>
<evidence type="ECO:0000313" key="1">
    <source>
        <dbReference type="EMBL" id="GGL58319.1"/>
    </source>
</evidence>
<dbReference type="EMBL" id="BMOK01000010">
    <property type="protein sequence ID" value="GGL58319.1"/>
    <property type="molecule type" value="Genomic_DNA"/>
</dbReference>
<accession>A0A917W3I0</accession>
<comment type="caution">
    <text evidence="1">The sequence shown here is derived from an EMBL/GenBank/DDBJ whole genome shotgun (WGS) entry which is preliminary data.</text>
</comment>